<evidence type="ECO:0000256" key="3">
    <source>
        <dbReference type="ARBA" id="ARBA00022475"/>
    </source>
</evidence>
<dbReference type="GO" id="GO:0008320">
    <property type="term" value="F:protein transmembrane transporter activity"/>
    <property type="evidence" value="ECO:0007669"/>
    <property type="project" value="UniProtKB-UniRule"/>
</dbReference>
<feature type="transmembrane region" description="Helical" evidence="9">
    <location>
        <begin position="6"/>
        <end position="23"/>
    </location>
</feature>
<evidence type="ECO:0000256" key="9">
    <source>
        <dbReference type="HAMAP-Rule" id="MF_00236"/>
    </source>
</evidence>
<dbReference type="Gene3D" id="1.20.5.3310">
    <property type="match status" value="1"/>
</dbReference>
<dbReference type="NCBIfam" id="TIGR01411">
    <property type="entry name" value="tatAE"/>
    <property type="match status" value="1"/>
</dbReference>
<name>A0AB72ZAL2_LISIO</name>
<comment type="subcellular location">
    <subcellularLocation>
        <location evidence="1 9">Cell membrane</location>
        <topology evidence="1 9">Single-pass membrane protein</topology>
    </subcellularLocation>
</comment>
<dbReference type="PANTHER" id="PTHR42982">
    <property type="entry name" value="SEC-INDEPENDENT PROTEIN TRANSLOCASE PROTEIN TATA"/>
    <property type="match status" value="1"/>
</dbReference>
<evidence type="ECO:0000313" key="11">
    <source>
        <dbReference type="EMBL" id="EHN61839.1"/>
    </source>
</evidence>
<evidence type="ECO:0000313" key="12">
    <source>
        <dbReference type="Proteomes" id="UP000003597"/>
    </source>
</evidence>
<dbReference type="EMBL" id="AGCN01000018">
    <property type="protein sequence ID" value="EHN61839.1"/>
    <property type="molecule type" value="Genomic_DNA"/>
</dbReference>
<evidence type="ECO:0000256" key="6">
    <source>
        <dbReference type="ARBA" id="ARBA00022989"/>
    </source>
</evidence>
<dbReference type="GO" id="GO:0033281">
    <property type="term" value="C:TAT protein transport complex"/>
    <property type="evidence" value="ECO:0007669"/>
    <property type="project" value="UniProtKB-UniRule"/>
</dbReference>
<evidence type="ECO:0000256" key="5">
    <source>
        <dbReference type="ARBA" id="ARBA00022927"/>
    </source>
</evidence>
<dbReference type="PANTHER" id="PTHR42982:SF1">
    <property type="entry name" value="SEC-INDEPENDENT PROTEIN TRANSLOCASE PROTEIN TATA"/>
    <property type="match status" value="1"/>
</dbReference>
<keyword evidence="7 9" id="KW-0811">Translocation</keyword>
<feature type="region of interest" description="Disordered" evidence="10">
    <location>
        <begin position="42"/>
        <end position="64"/>
    </location>
</feature>
<dbReference type="HAMAP" id="MF_00236">
    <property type="entry name" value="TatA_E"/>
    <property type="match status" value="1"/>
</dbReference>
<evidence type="ECO:0000256" key="8">
    <source>
        <dbReference type="ARBA" id="ARBA00023136"/>
    </source>
</evidence>
<dbReference type="AlphaFoldDB" id="A0AB72ZAL2"/>
<dbReference type="InterPro" id="IPR003369">
    <property type="entry name" value="TatA/B/E"/>
</dbReference>
<keyword evidence="2 9" id="KW-0813">Transport</keyword>
<proteinExistence type="inferred from homology"/>
<evidence type="ECO:0000256" key="2">
    <source>
        <dbReference type="ARBA" id="ARBA00022448"/>
    </source>
</evidence>
<comment type="subunit">
    <text evidence="9">Forms a complex with TatC.</text>
</comment>
<keyword evidence="3 9" id="KW-1003">Cell membrane</keyword>
<keyword evidence="4 9" id="KW-0812">Transmembrane</keyword>
<evidence type="ECO:0000256" key="10">
    <source>
        <dbReference type="SAM" id="MobiDB-lite"/>
    </source>
</evidence>
<sequence length="64" mass="6919">MEEIEMIGPGSIALIVGAALVIFGPKKLPELGRAAGDTLREFKNATKGMMDDSKEETKKEDSRP</sequence>
<keyword evidence="8 9" id="KW-0472">Membrane</keyword>
<protein>
    <recommendedName>
        <fullName evidence="9">Sec-independent protein translocase protein TatA</fullName>
    </recommendedName>
</protein>
<evidence type="ECO:0000256" key="4">
    <source>
        <dbReference type="ARBA" id="ARBA00022692"/>
    </source>
</evidence>
<dbReference type="InterPro" id="IPR006312">
    <property type="entry name" value="TatA/E"/>
</dbReference>
<comment type="similarity">
    <text evidence="9">Belongs to the TatA/E family.</text>
</comment>
<evidence type="ECO:0000256" key="1">
    <source>
        <dbReference type="ARBA" id="ARBA00004162"/>
    </source>
</evidence>
<keyword evidence="5 9" id="KW-0653">Protein transport</keyword>
<keyword evidence="6 9" id="KW-1133">Transmembrane helix</keyword>
<comment type="function">
    <text evidence="9">Part of the twin-arginine translocation (Tat) system that transports large folded proteins containing a characteristic twin-arginine motif in their signal peptide across membranes. TatA could form the protein-conducting channel of the Tat system.</text>
</comment>
<reference evidence="11 12" key="1">
    <citation type="submission" date="2011-08" db="EMBL/GenBank/DDBJ databases">
        <authorList>
            <person name="Weinstock G."/>
            <person name="Sodergren E."/>
            <person name="Clifton S."/>
            <person name="Fulton L."/>
            <person name="Fulton B."/>
            <person name="Courtney L."/>
            <person name="Fronick C."/>
            <person name="Harrison M."/>
            <person name="Strong C."/>
            <person name="Farmer C."/>
            <person name="Delahaunty K."/>
            <person name="Markovic C."/>
            <person name="Hall O."/>
            <person name="Minx P."/>
            <person name="Tomlinson C."/>
            <person name="Mitreva M."/>
            <person name="Hou S."/>
            <person name="Chen J."/>
            <person name="Wollam A."/>
            <person name="Pepin K.H."/>
            <person name="Johnson M."/>
            <person name="Bhonagiri V."/>
            <person name="Zhang X."/>
            <person name="Suruliraj S."/>
            <person name="Warren W."/>
            <person name="Chinwalla A."/>
            <person name="Mardis E.R."/>
            <person name="Wilson R.K."/>
        </authorList>
    </citation>
    <scope>NUCLEOTIDE SEQUENCE [LARGE SCALE GENOMIC DNA]</scope>
    <source>
        <strain evidence="11 12">ATCC 33091</strain>
    </source>
</reference>
<accession>A0AB72ZAL2</accession>
<keyword evidence="12" id="KW-1185">Reference proteome</keyword>
<gene>
    <name evidence="9" type="primary">tatA</name>
    <name evidence="11" type="ORF">HMPREF0557_00998</name>
</gene>
<evidence type="ECO:0000256" key="7">
    <source>
        <dbReference type="ARBA" id="ARBA00023010"/>
    </source>
</evidence>
<dbReference type="GO" id="GO:0043953">
    <property type="term" value="P:protein transport by the Tat complex"/>
    <property type="evidence" value="ECO:0007669"/>
    <property type="project" value="UniProtKB-UniRule"/>
</dbReference>
<dbReference type="Proteomes" id="UP000003597">
    <property type="component" value="Unassembled WGS sequence"/>
</dbReference>
<dbReference type="NCBIfam" id="NF011430">
    <property type="entry name" value="PRK14861.1"/>
    <property type="match status" value="1"/>
</dbReference>
<organism evidence="11 12">
    <name type="scientific">Listeria innocua ATCC 33091</name>
    <dbReference type="NCBI Taxonomy" id="1002366"/>
    <lineage>
        <taxon>Bacteria</taxon>
        <taxon>Bacillati</taxon>
        <taxon>Bacillota</taxon>
        <taxon>Bacilli</taxon>
        <taxon>Bacillales</taxon>
        <taxon>Listeriaceae</taxon>
        <taxon>Listeria</taxon>
    </lineage>
</organism>
<comment type="caution">
    <text evidence="11">The sequence shown here is derived from an EMBL/GenBank/DDBJ whole genome shotgun (WGS) entry which is preliminary data.</text>
</comment>
<dbReference type="Pfam" id="PF02416">
    <property type="entry name" value="TatA_B_E"/>
    <property type="match status" value="1"/>
</dbReference>